<comment type="caution">
    <text evidence="1">The sequence shown here is derived from an EMBL/GenBank/DDBJ whole genome shotgun (WGS) entry which is preliminary data.</text>
</comment>
<protein>
    <recommendedName>
        <fullName evidence="3">DNA-directed RNA polymerase</fullName>
    </recommendedName>
</protein>
<organism evidence="1 2">
    <name type="scientific">Pseudopedobacter saltans</name>
    <dbReference type="NCBI Taxonomy" id="151895"/>
    <lineage>
        <taxon>Bacteria</taxon>
        <taxon>Pseudomonadati</taxon>
        <taxon>Bacteroidota</taxon>
        <taxon>Sphingobacteriia</taxon>
        <taxon>Sphingobacteriales</taxon>
        <taxon>Sphingobacteriaceae</taxon>
        <taxon>Pseudopedobacter</taxon>
    </lineage>
</organism>
<evidence type="ECO:0000313" key="1">
    <source>
        <dbReference type="EMBL" id="PZP52440.1"/>
    </source>
</evidence>
<evidence type="ECO:0008006" key="3">
    <source>
        <dbReference type="Google" id="ProtNLM"/>
    </source>
</evidence>
<dbReference type="EMBL" id="QFOI01000004">
    <property type="protein sequence ID" value="PZP52440.1"/>
    <property type="molecule type" value="Genomic_DNA"/>
</dbReference>
<dbReference type="AlphaFoldDB" id="A0A2W5FFF6"/>
<name>A0A2W5FFF6_9SPHI</name>
<reference evidence="1 2" key="1">
    <citation type="submission" date="2017-11" db="EMBL/GenBank/DDBJ databases">
        <title>Infants hospitalized years apart are colonized by the same room-sourced microbial strains.</title>
        <authorList>
            <person name="Brooks B."/>
            <person name="Olm M.R."/>
            <person name="Firek B.A."/>
            <person name="Baker R."/>
            <person name="Thomas B.C."/>
            <person name="Morowitz M.J."/>
            <person name="Banfield J.F."/>
        </authorList>
    </citation>
    <scope>NUCLEOTIDE SEQUENCE [LARGE SCALE GENOMIC DNA]</scope>
    <source>
        <strain evidence="1">S2_009_000_R2_76</strain>
    </source>
</reference>
<proteinExistence type="predicted"/>
<sequence length="531" mass="61659">MIKNLLIPRNLDLHHLIAVDLLNYRGATTGITKQNLAYIVHCIISQWLTYKRQNRFAKFKPGYVPLCAAYLKGKIPLYQNCIDFLTEMGVIISDNQYIIGIKCKRYTLDLRYSNKGFCHLPLTGKLKERVYKYYNEKERIEGGILRPIFCKRMNLLRTLKSPLLQIDIKSAFREIGNKYSLELNEARQLFDKQVRREMMAVALQKLQVNKHLVNVINNKEFEPKIDASGHRLHSPITRLPKFLRKCIAYDGQRLVALDLKNSQPYFSTLLLDSRFYISQKRGGVNLKGVFVEMYDMINRDMGNNTPIMLQKIAETIDNKGFNVFDNYKKDVLSGNLYERYINVPNDDKDYQTIRQQVKENILTTMYNVPIVQLGGLGGKFVKDYSEVFEIFNLLKSIKTGRMKVRQRRRGSHIDNREKIVPTPIGRGFDKSLKVLGSNDMEFKDKIPRQVTCYEVDSGYTMFACLLQRIESHLLLDVICRKINLAQPNIPLVTIHDSIATIPEYIDYVKLTIESELKEIMGCCPILSREPW</sequence>
<accession>A0A2W5FFF6</accession>
<gene>
    <name evidence="1" type="ORF">DI598_00625</name>
</gene>
<evidence type="ECO:0000313" key="2">
    <source>
        <dbReference type="Proteomes" id="UP000249645"/>
    </source>
</evidence>
<dbReference type="Proteomes" id="UP000249645">
    <property type="component" value="Unassembled WGS sequence"/>
</dbReference>